<protein>
    <recommendedName>
        <fullName evidence="1">Heterokaryon incompatibility domain-containing protein</fullName>
    </recommendedName>
</protein>
<evidence type="ECO:0000313" key="3">
    <source>
        <dbReference type="Proteomes" id="UP001310890"/>
    </source>
</evidence>
<feature type="domain" description="Heterokaryon incompatibility" evidence="1">
    <location>
        <begin position="325"/>
        <end position="406"/>
    </location>
</feature>
<organism evidence="2 3">
    <name type="scientific">Meristemomyces frigidus</name>
    <dbReference type="NCBI Taxonomy" id="1508187"/>
    <lineage>
        <taxon>Eukaryota</taxon>
        <taxon>Fungi</taxon>
        <taxon>Dikarya</taxon>
        <taxon>Ascomycota</taxon>
        <taxon>Pezizomycotina</taxon>
        <taxon>Dothideomycetes</taxon>
        <taxon>Dothideomycetidae</taxon>
        <taxon>Mycosphaerellales</taxon>
        <taxon>Teratosphaeriaceae</taxon>
        <taxon>Meristemomyces</taxon>
    </lineage>
</organism>
<dbReference type="Proteomes" id="UP001310890">
    <property type="component" value="Unassembled WGS sequence"/>
</dbReference>
<comment type="caution">
    <text evidence="2">The sequence shown here is derived from an EMBL/GenBank/DDBJ whole genome shotgun (WGS) entry which is preliminary data.</text>
</comment>
<reference evidence="2" key="1">
    <citation type="submission" date="2023-08" db="EMBL/GenBank/DDBJ databases">
        <title>Black Yeasts Isolated from many extreme environments.</title>
        <authorList>
            <person name="Coleine C."/>
            <person name="Stajich J.E."/>
            <person name="Selbmann L."/>
        </authorList>
    </citation>
    <scope>NUCLEOTIDE SEQUENCE</scope>
    <source>
        <strain evidence="2">CCFEE 5401</strain>
    </source>
</reference>
<dbReference type="InterPro" id="IPR010730">
    <property type="entry name" value="HET"/>
</dbReference>
<gene>
    <name evidence="2" type="ORF">LTR62_003384</name>
</gene>
<dbReference type="AlphaFoldDB" id="A0AAN7TIV7"/>
<proteinExistence type="predicted"/>
<dbReference type="EMBL" id="JAVRRL010000023">
    <property type="protein sequence ID" value="KAK5113515.1"/>
    <property type="molecule type" value="Genomic_DNA"/>
</dbReference>
<evidence type="ECO:0000313" key="2">
    <source>
        <dbReference type="EMBL" id="KAK5113515.1"/>
    </source>
</evidence>
<sequence length="445" mass="50148">MEHLLLPHGASVGEDECAPFIAIDWDDGPFLTYPERSIFVHLHEELNPKGDYHVLEKINFTVAQTRSLETFIQTWLVFGLLHEIFGRQGRASEFVVPRLDSAGRYAGRFLSTTALLGIATNWAESWAHLTDTDEANRLLDHLNECISVAFGVLNAAGLPAHLTPWLLWSTVSVTQTLQWVVDKALQYNGTKSVRTWSDWDSHIEVFIARMHSNGWCPADVKKWRLIAGLQGGFQLLYYLSRMKQPQVKNHNRCIADVCMATQYDMYGQATVHRCAAEYCGTMGVDDEAMIATFDDGHFGLLEFQDAEDIASLRAVVVSTKDVRDYIAISHVWADGMDNPHANQLPRCQLLHIAEAARQLSRQAGHANLPVWLDTMCCPINSPSHRSTCLMLMRQIYQGATIVLLVDTQIERYNLSGLDSVEINARALFSSWMTRLWTLQEGALTK</sequence>
<evidence type="ECO:0000259" key="1">
    <source>
        <dbReference type="Pfam" id="PF06985"/>
    </source>
</evidence>
<dbReference type="PANTHER" id="PTHR39596:SF2">
    <property type="entry name" value="HET DOMAIN PROTEIN (AFU_ORTHOLOGUE AFUA_1G17550)-RELATED"/>
    <property type="match status" value="1"/>
</dbReference>
<dbReference type="PANTHER" id="PTHR39596">
    <property type="match status" value="1"/>
</dbReference>
<dbReference type="Pfam" id="PF06985">
    <property type="entry name" value="HET"/>
    <property type="match status" value="1"/>
</dbReference>
<accession>A0AAN7TIV7</accession>
<name>A0AAN7TIV7_9PEZI</name>